<name>A0ABS0CLH3_9NOCA</name>
<dbReference type="EMBL" id="JADLQX010000002">
    <property type="protein sequence ID" value="MBF6296643.1"/>
    <property type="molecule type" value="Genomic_DNA"/>
</dbReference>
<sequence>MSDNASRISFLDNGWEIRSGNTQVSGGTGTATWTPSTTGTHVLTAKEITGDLAETSITVEVGTGTNLGSACVVR</sequence>
<reference evidence="1 2" key="1">
    <citation type="submission" date="2020-10" db="EMBL/GenBank/DDBJ databases">
        <title>Identification of Nocardia species via Next-generation sequencing and recognition of intraspecies genetic diversity.</title>
        <authorList>
            <person name="Li P."/>
            <person name="Li P."/>
            <person name="Lu B."/>
        </authorList>
    </citation>
    <scope>NUCLEOTIDE SEQUENCE [LARGE SCALE GENOMIC DNA]</scope>
    <source>
        <strain evidence="1 2">BJ06-0157</strain>
    </source>
</reference>
<evidence type="ECO:0000313" key="1">
    <source>
        <dbReference type="EMBL" id="MBF6296643.1"/>
    </source>
</evidence>
<gene>
    <name evidence="1" type="ORF">IU459_03685</name>
</gene>
<evidence type="ECO:0000313" key="2">
    <source>
        <dbReference type="Proteomes" id="UP000702209"/>
    </source>
</evidence>
<keyword evidence="2" id="KW-1185">Reference proteome</keyword>
<proteinExistence type="predicted"/>
<organism evidence="1 2">
    <name type="scientific">Nocardia amamiensis</name>
    <dbReference type="NCBI Taxonomy" id="404578"/>
    <lineage>
        <taxon>Bacteria</taxon>
        <taxon>Bacillati</taxon>
        <taxon>Actinomycetota</taxon>
        <taxon>Actinomycetes</taxon>
        <taxon>Mycobacteriales</taxon>
        <taxon>Nocardiaceae</taxon>
        <taxon>Nocardia</taxon>
    </lineage>
</organism>
<protein>
    <recommendedName>
        <fullName evidence="3">Bacterial Ig-like domain-containing protein</fullName>
    </recommendedName>
</protein>
<evidence type="ECO:0008006" key="3">
    <source>
        <dbReference type="Google" id="ProtNLM"/>
    </source>
</evidence>
<accession>A0ABS0CLH3</accession>
<dbReference type="Proteomes" id="UP000702209">
    <property type="component" value="Unassembled WGS sequence"/>
</dbReference>
<comment type="caution">
    <text evidence="1">The sequence shown here is derived from an EMBL/GenBank/DDBJ whole genome shotgun (WGS) entry which is preliminary data.</text>
</comment>